<keyword evidence="2 7" id="KW-0813">Transport</keyword>
<evidence type="ECO:0000256" key="2">
    <source>
        <dbReference type="ARBA" id="ARBA00022448"/>
    </source>
</evidence>
<dbReference type="InterPro" id="IPR037066">
    <property type="entry name" value="Plug_dom_sf"/>
</dbReference>
<dbReference type="InterPro" id="IPR012910">
    <property type="entry name" value="Plug_dom"/>
</dbReference>
<keyword evidence="6 7" id="KW-0998">Cell outer membrane</keyword>
<evidence type="ECO:0000313" key="10">
    <source>
        <dbReference type="EMBL" id="MFD1185166.1"/>
    </source>
</evidence>
<evidence type="ECO:0000313" key="11">
    <source>
        <dbReference type="Proteomes" id="UP001597094"/>
    </source>
</evidence>
<feature type="chain" id="PRO_5046243583" evidence="8">
    <location>
        <begin position="28"/>
        <end position="1000"/>
    </location>
</feature>
<dbReference type="InterPro" id="IPR008969">
    <property type="entry name" value="CarboxyPept-like_regulatory"/>
</dbReference>
<dbReference type="InterPro" id="IPR036942">
    <property type="entry name" value="Beta-barrel_TonB_sf"/>
</dbReference>
<gene>
    <name evidence="10" type="ORF">ACFQ2O_03030</name>
</gene>
<evidence type="ECO:0000256" key="4">
    <source>
        <dbReference type="ARBA" id="ARBA00022692"/>
    </source>
</evidence>
<evidence type="ECO:0000256" key="3">
    <source>
        <dbReference type="ARBA" id="ARBA00022452"/>
    </source>
</evidence>
<keyword evidence="4 7" id="KW-0812">Transmembrane</keyword>
<feature type="domain" description="TonB-dependent receptor plug" evidence="9">
    <location>
        <begin position="121"/>
        <end position="227"/>
    </location>
</feature>
<keyword evidence="5 7" id="KW-0472">Membrane</keyword>
<dbReference type="RefSeq" id="WP_377522811.1">
    <property type="nucleotide sequence ID" value="NZ_JBHTLD010000014.1"/>
</dbReference>
<dbReference type="SUPFAM" id="SSF49464">
    <property type="entry name" value="Carboxypeptidase regulatory domain-like"/>
    <property type="match status" value="1"/>
</dbReference>
<dbReference type="NCBIfam" id="TIGR04057">
    <property type="entry name" value="SusC_RagA_signa"/>
    <property type="match status" value="1"/>
</dbReference>
<dbReference type="Gene3D" id="2.40.170.20">
    <property type="entry name" value="TonB-dependent receptor, beta-barrel domain"/>
    <property type="match status" value="1"/>
</dbReference>
<dbReference type="InterPro" id="IPR039426">
    <property type="entry name" value="TonB-dep_rcpt-like"/>
</dbReference>
<name>A0ABW3SK34_9BACT</name>
<sequence>MERALLKKARYLYSLFFIIVAVTGAFAQGTTLQGRVVDETGGPLPGVTVLVKGTTNGTATGVDGSYTLNVTTANPTLVFSYIGYQTKEVAAAGKSTVNVSLAVDSKALEEVVVIGYGTVKKSDLTGSVTSVRGEDLTAIPVTNGLEVLQGKVPGLDLTRSSGQAGASLNFNIRGTRSIDAIRPPLVLVDGIRYDGPLDVNPNDIASMEILKDATATAIYGSMGANGVILITTKSGGSGKAKVTFNSYYGISEANGYADIMSGPEWVALRRESRRTVEEWAGPEDDEKIFNPTQLENFRNGIYTDWADEVIGTGSQQNYQIGVSGGTNKLSYYLSTEYFDEKGLLKDDRLKRYSGRMNIGYNILDNLKVNTNLMYTYKDQDLRRDPLNQANKMSPLGRPYDDEGNFLLKPVGDASTLNPLTDEQPGAFENNDINKRFFGNLSVDYTPINNLVVTSRFGIDQYNNRNGLYAASNTIETGADGLSLARATLGNFSRLTWENFANYSKNLSDNHEVSVMLGSSIWSQKEEMFSAEGRNLLSSTFLFYNLSATQSAYRLGSGLSEQSMASFFGRINYKLLNKYLFNFVMRADGASVLADGNKWDYFPSASVAWIIKEESFLQNVNAISDMKLRLSYGVSGNSAIDPYLTLGGLGRSYYAFDQGSTETPAFGFYPGALSNPLLGWEKTATANLGLDFGLFNNRVTGTLDIYQQNTKDLLMSRRLPTTTGYERIIDNVGETRNRGVELQLGTVNIDQSNGFRWTSDFSFASNKEEVTALADGAQRDLTFGEYGLFVGHPIRIFYDYEKIGIWQLGEEDEAGKFGQKPGDIRVKDQDNNGIITDDDRVILGKANPDWTLGVTNRFGYKGVELSFLVYARMGQTIVSEAAGSYKIDGLENGPVVDYWTPENPTNAYPRPNAGTSRASTRYYSTLQYVDGSFIKVRDITLAYSFPQPMIEKLRLSSLRIYATAKNYFILKSEIDPYDPERGGALSFPMTKQMVFGINVAF</sequence>
<comment type="similarity">
    <text evidence="7">Belongs to the TonB-dependent receptor family.</text>
</comment>
<comment type="caution">
    <text evidence="10">The sequence shown here is derived from an EMBL/GenBank/DDBJ whole genome shotgun (WGS) entry which is preliminary data.</text>
</comment>
<accession>A0ABW3SK34</accession>
<evidence type="ECO:0000259" key="9">
    <source>
        <dbReference type="Pfam" id="PF07715"/>
    </source>
</evidence>
<dbReference type="Proteomes" id="UP001597094">
    <property type="component" value="Unassembled WGS sequence"/>
</dbReference>
<organism evidence="10 11">
    <name type="scientific">Pontibacter rugosus</name>
    <dbReference type="NCBI Taxonomy" id="1745966"/>
    <lineage>
        <taxon>Bacteria</taxon>
        <taxon>Pseudomonadati</taxon>
        <taxon>Bacteroidota</taxon>
        <taxon>Cytophagia</taxon>
        <taxon>Cytophagales</taxon>
        <taxon>Hymenobacteraceae</taxon>
        <taxon>Pontibacter</taxon>
    </lineage>
</organism>
<dbReference type="PROSITE" id="PS52016">
    <property type="entry name" value="TONB_DEPENDENT_REC_3"/>
    <property type="match status" value="1"/>
</dbReference>
<dbReference type="EMBL" id="JBHTLD010000014">
    <property type="protein sequence ID" value="MFD1185166.1"/>
    <property type="molecule type" value="Genomic_DNA"/>
</dbReference>
<keyword evidence="8" id="KW-0732">Signal</keyword>
<dbReference type="InterPro" id="IPR023997">
    <property type="entry name" value="TonB-dep_OMP_SusC/RagA_CS"/>
</dbReference>
<dbReference type="Pfam" id="PF13715">
    <property type="entry name" value="CarbopepD_reg_2"/>
    <property type="match status" value="1"/>
</dbReference>
<protein>
    <submittedName>
        <fullName evidence="10">SusC/RagA family TonB-linked outer membrane protein</fullName>
    </submittedName>
</protein>
<dbReference type="Pfam" id="PF07715">
    <property type="entry name" value="Plug"/>
    <property type="match status" value="1"/>
</dbReference>
<keyword evidence="11" id="KW-1185">Reference proteome</keyword>
<comment type="subcellular location">
    <subcellularLocation>
        <location evidence="1 7">Cell outer membrane</location>
        <topology evidence="1 7">Multi-pass membrane protein</topology>
    </subcellularLocation>
</comment>
<feature type="signal peptide" evidence="8">
    <location>
        <begin position="1"/>
        <end position="27"/>
    </location>
</feature>
<dbReference type="SUPFAM" id="SSF56935">
    <property type="entry name" value="Porins"/>
    <property type="match status" value="1"/>
</dbReference>
<dbReference type="NCBIfam" id="TIGR04056">
    <property type="entry name" value="OMP_RagA_SusC"/>
    <property type="match status" value="1"/>
</dbReference>
<keyword evidence="3 7" id="KW-1134">Transmembrane beta strand</keyword>
<evidence type="ECO:0000256" key="8">
    <source>
        <dbReference type="SAM" id="SignalP"/>
    </source>
</evidence>
<evidence type="ECO:0000256" key="5">
    <source>
        <dbReference type="ARBA" id="ARBA00023136"/>
    </source>
</evidence>
<proteinExistence type="inferred from homology"/>
<reference evidence="11" key="1">
    <citation type="journal article" date="2019" name="Int. J. Syst. Evol. Microbiol.">
        <title>The Global Catalogue of Microorganisms (GCM) 10K type strain sequencing project: providing services to taxonomists for standard genome sequencing and annotation.</title>
        <authorList>
            <consortium name="The Broad Institute Genomics Platform"/>
            <consortium name="The Broad Institute Genome Sequencing Center for Infectious Disease"/>
            <person name="Wu L."/>
            <person name="Ma J."/>
        </authorList>
    </citation>
    <scope>NUCLEOTIDE SEQUENCE [LARGE SCALE GENOMIC DNA]</scope>
    <source>
        <strain evidence="11">JCM 31319</strain>
    </source>
</reference>
<evidence type="ECO:0000256" key="6">
    <source>
        <dbReference type="ARBA" id="ARBA00023237"/>
    </source>
</evidence>
<dbReference type="Gene3D" id="2.170.130.10">
    <property type="entry name" value="TonB-dependent receptor, plug domain"/>
    <property type="match status" value="1"/>
</dbReference>
<dbReference type="InterPro" id="IPR023996">
    <property type="entry name" value="TonB-dep_OMP_SusC/RagA"/>
</dbReference>
<evidence type="ECO:0000256" key="1">
    <source>
        <dbReference type="ARBA" id="ARBA00004571"/>
    </source>
</evidence>
<dbReference type="Gene3D" id="2.60.40.1120">
    <property type="entry name" value="Carboxypeptidase-like, regulatory domain"/>
    <property type="match status" value="1"/>
</dbReference>
<evidence type="ECO:0000256" key="7">
    <source>
        <dbReference type="PROSITE-ProRule" id="PRU01360"/>
    </source>
</evidence>